<evidence type="ECO:0000256" key="2">
    <source>
        <dbReference type="ARBA" id="ARBA00005369"/>
    </source>
</evidence>
<dbReference type="Pfam" id="PF01135">
    <property type="entry name" value="PCMT"/>
    <property type="match status" value="1"/>
</dbReference>
<evidence type="ECO:0000256" key="3">
    <source>
        <dbReference type="ARBA" id="ARBA00011890"/>
    </source>
</evidence>
<sequence>MRAADGASLRRELVGRIAGSGDLTQEAWRRAVEDVPRELFLGEAVFRLADDVRGDVWQPVRRGSMTPAEWSQLANANETGVTQVDGITAAEASEPLAGEPTSSSTLPGLVVRMLEVAGIGEGDKVLEVGTGTGYSTALMCHRLGDGLVTSVEYDPKAAVQAEAALFVAGFSPTLVTGDGLHGYEANAEYDRLIATCSVRYIPISWMWQVRDGGTITAPLTGWMTGTALAHITLGDDGTASGRFTEDNISFMYARPHGRPPRAHYRIGMGERRRNRIDPALLGDRTALWVAQLAVPSAEKLGVGDEVILLDVATGSQATTEPVPGGGWQVRQHGPLRLWDAVEEAVLTWTEAGRPHRSGFGVTVTPDGQRVWLGAPDGPSWNLPA</sequence>
<proteinExistence type="inferred from homology"/>
<evidence type="ECO:0000313" key="12">
    <source>
        <dbReference type="EMBL" id="GAA0925366.1"/>
    </source>
</evidence>
<dbReference type="NCBIfam" id="TIGR04188">
    <property type="entry name" value="methyltr_grsp"/>
    <property type="match status" value="1"/>
</dbReference>
<evidence type="ECO:0000256" key="7">
    <source>
        <dbReference type="ARBA" id="ARBA00022679"/>
    </source>
</evidence>
<evidence type="ECO:0000256" key="4">
    <source>
        <dbReference type="ARBA" id="ARBA00013346"/>
    </source>
</evidence>
<accession>A0ABP3ZRQ3</accession>
<keyword evidence="6 12" id="KW-0489">Methyltransferase</keyword>
<evidence type="ECO:0000256" key="5">
    <source>
        <dbReference type="ARBA" id="ARBA00022490"/>
    </source>
</evidence>
<organism evidence="12 13">
    <name type="scientific">Nonomuraea longicatena</name>
    <dbReference type="NCBI Taxonomy" id="83682"/>
    <lineage>
        <taxon>Bacteria</taxon>
        <taxon>Bacillati</taxon>
        <taxon>Actinomycetota</taxon>
        <taxon>Actinomycetes</taxon>
        <taxon>Streptosporangiales</taxon>
        <taxon>Streptosporangiaceae</taxon>
        <taxon>Nonomuraea</taxon>
    </lineage>
</organism>
<keyword evidence="7" id="KW-0808">Transferase</keyword>
<dbReference type="InterPro" id="IPR026448">
    <property type="entry name" value="Methyltr_grasp"/>
</dbReference>
<evidence type="ECO:0000256" key="8">
    <source>
        <dbReference type="ARBA" id="ARBA00022691"/>
    </source>
</evidence>
<evidence type="ECO:0000256" key="11">
    <source>
        <dbReference type="ARBA" id="ARBA00031350"/>
    </source>
</evidence>
<gene>
    <name evidence="12" type="primary">tgmC_2</name>
    <name evidence="12" type="ORF">GCM10009560_26790</name>
</gene>
<reference evidence="13" key="1">
    <citation type="journal article" date="2019" name="Int. J. Syst. Evol. Microbiol.">
        <title>The Global Catalogue of Microorganisms (GCM) 10K type strain sequencing project: providing services to taxonomists for standard genome sequencing and annotation.</title>
        <authorList>
            <consortium name="The Broad Institute Genomics Platform"/>
            <consortium name="The Broad Institute Genome Sequencing Center for Infectious Disease"/>
            <person name="Wu L."/>
            <person name="Ma J."/>
        </authorList>
    </citation>
    <scope>NUCLEOTIDE SEQUENCE [LARGE SCALE GENOMIC DNA]</scope>
    <source>
        <strain evidence="13">JCM 11136</strain>
    </source>
</reference>
<evidence type="ECO:0000313" key="13">
    <source>
        <dbReference type="Proteomes" id="UP001501578"/>
    </source>
</evidence>
<evidence type="ECO:0000256" key="9">
    <source>
        <dbReference type="ARBA" id="ARBA00030757"/>
    </source>
</evidence>
<comment type="subcellular location">
    <subcellularLocation>
        <location evidence="1">Cytoplasm</location>
    </subcellularLocation>
</comment>
<dbReference type="EMBL" id="BAAAHQ010000011">
    <property type="protein sequence ID" value="GAA0925366.1"/>
    <property type="molecule type" value="Genomic_DNA"/>
</dbReference>
<keyword evidence="5" id="KW-0963">Cytoplasm</keyword>
<dbReference type="RefSeq" id="WP_343950144.1">
    <property type="nucleotide sequence ID" value="NZ_BAAAHQ010000011.1"/>
</dbReference>
<dbReference type="GO" id="GO:0008168">
    <property type="term" value="F:methyltransferase activity"/>
    <property type="evidence" value="ECO:0007669"/>
    <property type="project" value="UniProtKB-KW"/>
</dbReference>
<evidence type="ECO:0000256" key="6">
    <source>
        <dbReference type="ARBA" id="ARBA00022603"/>
    </source>
</evidence>
<keyword evidence="8" id="KW-0949">S-adenosyl-L-methionine</keyword>
<dbReference type="Proteomes" id="UP001501578">
    <property type="component" value="Unassembled WGS sequence"/>
</dbReference>
<dbReference type="InterPro" id="IPR029063">
    <property type="entry name" value="SAM-dependent_MTases_sf"/>
</dbReference>
<evidence type="ECO:0000256" key="1">
    <source>
        <dbReference type="ARBA" id="ARBA00004496"/>
    </source>
</evidence>
<dbReference type="PANTHER" id="PTHR11579:SF0">
    <property type="entry name" value="PROTEIN-L-ISOASPARTATE(D-ASPARTATE) O-METHYLTRANSFERASE"/>
    <property type="match status" value="1"/>
</dbReference>
<dbReference type="PANTHER" id="PTHR11579">
    <property type="entry name" value="PROTEIN-L-ISOASPARTATE O-METHYLTRANSFERASE"/>
    <property type="match status" value="1"/>
</dbReference>
<keyword evidence="13" id="KW-1185">Reference proteome</keyword>
<comment type="similarity">
    <text evidence="2">Belongs to the methyltransferase superfamily. L-isoaspartyl/D-aspartyl protein methyltransferase family.</text>
</comment>
<name>A0ABP3ZRQ3_9ACTN</name>
<comment type="caution">
    <text evidence="12">The sequence shown here is derived from an EMBL/GenBank/DDBJ whole genome shotgun (WGS) entry which is preliminary data.</text>
</comment>
<evidence type="ECO:0000256" key="10">
    <source>
        <dbReference type="ARBA" id="ARBA00031323"/>
    </source>
</evidence>
<dbReference type="InterPro" id="IPR000682">
    <property type="entry name" value="PCMT"/>
</dbReference>
<dbReference type="GO" id="GO:0032259">
    <property type="term" value="P:methylation"/>
    <property type="evidence" value="ECO:0007669"/>
    <property type="project" value="UniProtKB-KW"/>
</dbReference>
<dbReference type="Gene3D" id="3.40.50.150">
    <property type="entry name" value="Vaccinia Virus protein VP39"/>
    <property type="match status" value="1"/>
</dbReference>
<dbReference type="EC" id="2.1.1.77" evidence="3"/>
<protein>
    <recommendedName>
        <fullName evidence="4">Protein-L-isoaspartate O-methyltransferase</fullName>
        <ecNumber evidence="3">2.1.1.77</ecNumber>
    </recommendedName>
    <alternativeName>
        <fullName evidence="11">L-isoaspartyl protein carboxyl methyltransferase</fullName>
    </alternativeName>
    <alternativeName>
        <fullName evidence="9">Protein L-isoaspartyl methyltransferase</fullName>
    </alternativeName>
    <alternativeName>
        <fullName evidence="10">Protein-beta-aspartate methyltransferase</fullName>
    </alternativeName>
</protein>
<dbReference type="SUPFAM" id="SSF53335">
    <property type="entry name" value="S-adenosyl-L-methionine-dependent methyltransferases"/>
    <property type="match status" value="1"/>
</dbReference>
<dbReference type="CDD" id="cd02440">
    <property type="entry name" value="AdoMet_MTases"/>
    <property type="match status" value="1"/>
</dbReference>